<reference evidence="2" key="1">
    <citation type="journal article" date="2019" name="Int. J. Syst. Evol. Microbiol.">
        <title>The Global Catalogue of Microorganisms (GCM) 10K type strain sequencing project: providing services to taxonomists for standard genome sequencing and annotation.</title>
        <authorList>
            <consortium name="The Broad Institute Genomics Platform"/>
            <consortium name="The Broad Institute Genome Sequencing Center for Infectious Disease"/>
            <person name="Wu L."/>
            <person name="Ma J."/>
        </authorList>
    </citation>
    <scope>NUCLEOTIDE SEQUENCE [LARGE SCALE GENOMIC DNA]</scope>
    <source>
        <strain evidence="2">CCM 7491</strain>
    </source>
</reference>
<dbReference type="NCBIfam" id="TIGR04353">
    <property type="entry name" value="PqqD_rel_X"/>
    <property type="match status" value="1"/>
</dbReference>
<organism evidence="1 2">
    <name type="scientific">Sphingobium rhizovicinum</name>
    <dbReference type="NCBI Taxonomy" id="432308"/>
    <lineage>
        <taxon>Bacteria</taxon>
        <taxon>Pseudomonadati</taxon>
        <taxon>Pseudomonadota</taxon>
        <taxon>Alphaproteobacteria</taxon>
        <taxon>Sphingomonadales</taxon>
        <taxon>Sphingomonadaceae</taxon>
        <taxon>Sphingobium</taxon>
    </lineage>
</organism>
<keyword evidence="2" id="KW-1185">Reference proteome</keyword>
<dbReference type="InterPro" id="IPR027599">
    <property type="entry name" value="PqqD-rel_X"/>
</dbReference>
<gene>
    <name evidence="1" type="ORF">ACFOKF_06495</name>
</gene>
<dbReference type="RefSeq" id="WP_380794134.1">
    <property type="nucleotide sequence ID" value="NZ_JBHRVU010000004.1"/>
</dbReference>
<proteinExistence type="predicted"/>
<name>A0ABV7NCV3_9SPHN</name>
<protein>
    <submittedName>
        <fullName evidence="1">HPr-rel-A system PqqD family peptide chaperone</fullName>
    </submittedName>
</protein>
<comment type="caution">
    <text evidence="1">The sequence shown here is derived from an EMBL/GenBank/DDBJ whole genome shotgun (WGS) entry which is preliminary data.</text>
</comment>
<evidence type="ECO:0000313" key="2">
    <source>
        <dbReference type="Proteomes" id="UP001595681"/>
    </source>
</evidence>
<accession>A0ABV7NCV3</accession>
<sequence length="95" mass="10325">MDATPRYRRDSSDAVASCTLDDLVLLYHRRSGQTHMVISPVPEILAQMADGVALSAGDVHDRLAREFDLGPQDEAMVEIAAHLDALVALGLVRRA</sequence>
<dbReference type="Proteomes" id="UP001595681">
    <property type="component" value="Unassembled WGS sequence"/>
</dbReference>
<dbReference type="EMBL" id="JBHRVU010000004">
    <property type="protein sequence ID" value="MFC3440851.1"/>
    <property type="molecule type" value="Genomic_DNA"/>
</dbReference>
<evidence type="ECO:0000313" key="1">
    <source>
        <dbReference type="EMBL" id="MFC3440851.1"/>
    </source>
</evidence>